<dbReference type="InterPro" id="IPR002645">
    <property type="entry name" value="STAS_dom"/>
</dbReference>
<dbReference type="CDD" id="cd07043">
    <property type="entry name" value="STAS_anti-anti-sigma_factors"/>
    <property type="match status" value="1"/>
</dbReference>
<evidence type="ECO:0000259" key="1">
    <source>
        <dbReference type="PROSITE" id="PS50801"/>
    </source>
</evidence>
<dbReference type="AlphaFoldDB" id="A0A1W9ZXD0"/>
<name>A0A1W9ZXD0_MYCAN</name>
<dbReference type="Pfam" id="PF13466">
    <property type="entry name" value="STAS_2"/>
    <property type="match status" value="1"/>
</dbReference>
<evidence type="ECO:0000313" key="2">
    <source>
        <dbReference type="EMBL" id="ORA22437.1"/>
    </source>
</evidence>
<evidence type="ECO:0000313" key="3">
    <source>
        <dbReference type="Proteomes" id="UP000192284"/>
    </source>
</evidence>
<dbReference type="Gene3D" id="3.30.750.24">
    <property type="entry name" value="STAS domain"/>
    <property type="match status" value="1"/>
</dbReference>
<dbReference type="OrthoDB" id="4628340at2"/>
<comment type="caution">
    <text evidence="2">The sequence shown here is derived from an EMBL/GenBank/DDBJ whole genome shotgun (WGS) entry which is preliminary data.</text>
</comment>
<proteinExistence type="predicted"/>
<accession>A0A1W9ZXD0</accession>
<dbReference type="InterPro" id="IPR036513">
    <property type="entry name" value="STAS_dom_sf"/>
</dbReference>
<dbReference type="RefSeq" id="WP_083112902.1">
    <property type="nucleotide sequence ID" value="NZ_JACKTS010000037.1"/>
</dbReference>
<dbReference type="SUPFAM" id="SSF52091">
    <property type="entry name" value="SpoIIaa-like"/>
    <property type="match status" value="1"/>
</dbReference>
<dbReference type="Proteomes" id="UP000192284">
    <property type="component" value="Unassembled WGS sequence"/>
</dbReference>
<dbReference type="InterPro" id="IPR058548">
    <property type="entry name" value="MlaB-like_STAS"/>
</dbReference>
<protein>
    <recommendedName>
        <fullName evidence="1">STAS domain-containing protein</fullName>
    </recommendedName>
</protein>
<dbReference type="EMBL" id="MVHE01000010">
    <property type="protein sequence ID" value="ORA22437.1"/>
    <property type="molecule type" value="Genomic_DNA"/>
</dbReference>
<sequence length="109" mass="11209">MNAQQFHFAPGEGDRAPVVTACGDIDLANVGELQEVIACAMVAANAVTLDLTAVTYCDSSTVRALFDAAATTQVTIVIADDSAVRTLLSISGLDRVANVITANRGQSPA</sequence>
<dbReference type="PROSITE" id="PS50801">
    <property type="entry name" value="STAS"/>
    <property type="match status" value="1"/>
</dbReference>
<gene>
    <name evidence="2" type="ORF">BST12_09770</name>
</gene>
<organism evidence="2 3">
    <name type="scientific">Mycobacterium angelicum</name>
    <dbReference type="NCBI Taxonomy" id="470074"/>
    <lineage>
        <taxon>Bacteria</taxon>
        <taxon>Bacillati</taxon>
        <taxon>Actinomycetota</taxon>
        <taxon>Actinomycetes</taxon>
        <taxon>Mycobacteriales</taxon>
        <taxon>Mycobacteriaceae</taxon>
        <taxon>Mycobacterium</taxon>
    </lineage>
</organism>
<reference evidence="2 3" key="1">
    <citation type="submission" date="2017-02" db="EMBL/GenBank/DDBJ databases">
        <title>The new phylogeny of genus Mycobacterium.</title>
        <authorList>
            <person name="Tortoli E."/>
            <person name="Trovato A."/>
            <person name="Cirillo D.M."/>
        </authorList>
    </citation>
    <scope>NUCLEOTIDE SEQUENCE [LARGE SCALE GENOMIC DNA]</scope>
    <source>
        <strain evidence="2 3">DSM 45057</strain>
    </source>
</reference>
<keyword evidence="3" id="KW-1185">Reference proteome</keyword>
<feature type="domain" description="STAS" evidence="1">
    <location>
        <begin position="18"/>
        <end position="109"/>
    </location>
</feature>